<evidence type="ECO:0000256" key="1">
    <source>
        <dbReference type="ARBA" id="ARBA00004123"/>
    </source>
</evidence>
<sequence>MQIGLRKQRCLNAMLYILRVFSFRTHQGSRKTPKLPKKVPSSFPNLAPTKACPHTKPQKTNMSSPTSVASSPSTAQSPKPSSASAPAKNSVYVGDLPADITEALLTKVFSQASPVLGVQIHKPRKPTREPRVFAYVAYSSAQEADAAIREFNQTEFSGKPCRVMKAKRGSSIGPVEGNIFVKHLPLKLSALAFHDTFATFGEVLSSKLAVDHENTSKGYGFVQYATAEQAQKAIKETNGSTLDVEGADKPIHTSLYVKKETRPAAQEFTNLFFRNLPSNITLPSFTKTWSKYGVITSAVINVGKDGKPTGTAFANFEKPSAAAKVVKATRSTAPDGVYAVRALSKAEIERHQSRKSAKAPEVPASEI</sequence>
<dbReference type="GO" id="GO:0005737">
    <property type="term" value="C:cytoplasm"/>
    <property type="evidence" value="ECO:0007669"/>
    <property type="project" value="UniProtKB-SubCell"/>
</dbReference>
<dbReference type="GO" id="GO:0005634">
    <property type="term" value="C:nucleus"/>
    <property type="evidence" value="ECO:0007669"/>
    <property type="project" value="UniProtKB-SubCell"/>
</dbReference>
<dbReference type="GO" id="GO:0003723">
    <property type="term" value="F:RNA binding"/>
    <property type="evidence" value="ECO:0007669"/>
    <property type="project" value="UniProtKB-UniRule"/>
</dbReference>
<gene>
    <name evidence="10" type="ORF">PCANC_15578</name>
</gene>
<dbReference type="AlphaFoldDB" id="A0A2N5SKB1"/>
<dbReference type="PANTHER" id="PTHR24012">
    <property type="entry name" value="RNA BINDING PROTEIN"/>
    <property type="match status" value="1"/>
</dbReference>
<dbReference type="OrthoDB" id="19742at2759"/>
<dbReference type="Gene3D" id="3.30.70.330">
    <property type="match status" value="3"/>
</dbReference>
<feature type="domain" description="RRM" evidence="9">
    <location>
        <begin position="177"/>
        <end position="249"/>
    </location>
</feature>
<feature type="domain" description="RRM" evidence="9">
    <location>
        <begin position="89"/>
        <end position="168"/>
    </location>
</feature>
<dbReference type="InterPro" id="IPR012677">
    <property type="entry name" value="Nucleotide-bd_a/b_plait_sf"/>
</dbReference>
<evidence type="ECO:0000256" key="2">
    <source>
        <dbReference type="ARBA" id="ARBA00004496"/>
    </source>
</evidence>
<evidence type="ECO:0000256" key="4">
    <source>
        <dbReference type="ARBA" id="ARBA00022737"/>
    </source>
</evidence>
<comment type="subcellular location">
    <subcellularLocation>
        <location evidence="2">Cytoplasm</location>
    </subcellularLocation>
    <subcellularLocation>
        <location evidence="1">Nucleus</location>
    </subcellularLocation>
</comment>
<evidence type="ECO:0000256" key="3">
    <source>
        <dbReference type="ARBA" id="ARBA00022490"/>
    </source>
</evidence>
<dbReference type="STRING" id="200324.A0A2N5SKB1"/>
<feature type="compositionally biased region" description="Low complexity" evidence="8">
    <location>
        <begin position="63"/>
        <end position="87"/>
    </location>
</feature>
<feature type="compositionally biased region" description="Basic residues" evidence="8">
    <location>
        <begin position="27"/>
        <end position="37"/>
    </location>
</feature>
<evidence type="ECO:0000259" key="9">
    <source>
        <dbReference type="PROSITE" id="PS50102"/>
    </source>
</evidence>
<evidence type="ECO:0000313" key="10">
    <source>
        <dbReference type="EMBL" id="PLW13680.1"/>
    </source>
</evidence>
<protein>
    <recommendedName>
        <fullName evidence="9">RRM domain-containing protein</fullName>
    </recommendedName>
</protein>
<name>A0A2N5SKB1_9BASI</name>
<dbReference type="InterPro" id="IPR035979">
    <property type="entry name" value="RBD_domain_sf"/>
</dbReference>
<feature type="region of interest" description="Disordered" evidence="8">
    <location>
        <begin position="27"/>
        <end position="88"/>
    </location>
</feature>
<dbReference type="SUPFAM" id="SSF54928">
    <property type="entry name" value="RNA-binding domain, RBD"/>
    <property type="match status" value="2"/>
</dbReference>
<organism evidence="10 11">
    <name type="scientific">Puccinia coronata f. sp. avenae</name>
    <dbReference type="NCBI Taxonomy" id="200324"/>
    <lineage>
        <taxon>Eukaryota</taxon>
        <taxon>Fungi</taxon>
        <taxon>Dikarya</taxon>
        <taxon>Basidiomycota</taxon>
        <taxon>Pucciniomycotina</taxon>
        <taxon>Pucciniomycetes</taxon>
        <taxon>Pucciniales</taxon>
        <taxon>Pucciniaceae</taxon>
        <taxon>Puccinia</taxon>
    </lineage>
</organism>
<keyword evidence="4" id="KW-0677">Repeat</keyword>
<evidence type="ECO:0000256" key="8">
    <source>
        <dbReference type="SAM" id="MobiDB-lite"/>
    </source>
</evidence>
<dbReference type="InterPro" id="IPR000504">
    <property type="entry name" value="RRM_dom"/>
</dbReference>
<comment type="caution">
    <text evidence="10">The sequence shown here is derived from an EMBL/GenBank/DDBJ whole genome shotgun (WGS) entry which is preliminary data.</text>
</comment>
<proteinExistence type="predicted"/>
<evidence type="ECO:0000256" key="7">
    <source>
        <dbReference type="PROSITE-ProRule" id="PRU00176"/>
    </source>
</evidence>
<reference evidence="10 11" key="1">
    <citation type="submission" date="2017-11" db="EMBL/GenBank/DDBJ databases">
        <title>De novo assembly and phasing of dikaryotic genomes from two isolates of Puccinia coronata f. sp. avenae, the causal agent of oat crown rust.</title>
        <authorList>
            <person name="Miller M.E."/>
            <person name="Zhang Y."/>
            <person name="Omidvar V."/>
            <person name="Sperschneider J."/>
            <person name="Schwessinger B."/>
            <person name="Raley C."/>
            <person name="Palmer J.M."/>
            <person name="Garnica D."/>
            <person name="Upadhyaya N."/>
            <person name="Rathjen J."/>
            <person name="Taylor J.M."/>
            <person name="Park R.F."/>
            <person name="Dodds P.N."/>
            <person name="Hirsch C.D."/>
            <person name="Kianian S.F."/>
            <person name="Figueroa M."/>
        </authorList>
    </citation>
    <scope>NUCLEOTIDE SEQUENCE [LARGE SCALE GENOMIC DNA]</scope>
    <source>
        <strain evidence="10">12NC29</strain>
    </source>
</reference>
<feature type="domain" description="RRM" evidence="9">
    <location>
        <begin position="269"/>
        <end position="355"/>
    </location>
</feature>
<dbReference type="Pfam" id="PF00076">
    <property type="entry name" value="RRM_1"/>
    <property type="match status" value="3"/>
</dbReference>
<evidence type="ECO:0000256" key="6">
    <source>
        <dbReference type="ARBA" id="ARBA00023242"/>
    </source>
</evidence>
<dbReference type="SMART" id="SM00360">
    <property type="entry name" value="RRM"/>
    <property type="match status" value="3"/>
</dbReference>
<feature type="region of interest" description="Disordered" evidence="8">
    <location>
        <begin position="348"/>
        <end position="367"/>
    </location>
</feature>
<keyword evidence="5 7" id="KW-0694">RNA-binding</keyword>
<keyword evidence="6" id="KW-0539">Nucleus</keyword>
<dbReference type="FunFam" id="3.30.70.330:FF:000651">
    <property type="entry name" value="Poly(A) binding protein cytoplasmic 1 like"/>
    <property type="match status" value="1"/>
</dbReference>
<dbReference type="PROSITE" id="PS50102">
    <property type="entry name" value="RRM"/>
    <property type="match status" value="3"/>
</dbReference>
<evidence type="ECO:0000313" key="11">
    <source>
        <dbReference type="Proteomes" id="UP000235388"/>
    </source>
</evidence>
<evidence type="ECO:0000256" key="5">
    <source>
        <dbReference type="ARBA" id="ARBA00022884"/>
    </source>
</evidence>
<keyword evidence="3" id="KW-0963">Cytoplasm</keyword>
<keyword evidence="11" id="KW-1185">Reference proteome</keyword>
<dbReference type="EMBL" id="PGCJ01000942">
    <property type="protein sequence ID" value="PLW13680.1"/>
    <property type="molecule type" value="Genomic_DNA"/>
</dbReference>
<dbReference type="Proteomes" id="UP000235388">
    <property type="component" value="Unassembled WGS sequence"/>
</dbReference>
<accession>A0A2N5SKB1</accession>